<dbReference type="PhylomeDB" id="A0A068UM52"/>
<keyword evidence="9" id="KW-1185">Reference proteome</keyword>
<keyword evidence="3 7" id="KW-1133">Transmembrane helix</keyword>
<dbReference type="AlphaFoldDB" id="A0A068UM52"/>
<dbReference type="GO" id="GO:0005829">
    <property type="term" value="C:cytosol"/>
    <property type="evidence" value="ECO:0007669"/>
    <property type="project" value="GOC"/>
</dbReference>
<dbReference type="GO" id="GO:0042147">
    <property type="term" value="P:retrograde transport, endosome to Golgi"/>
    <property type="evidence" value="ECO:0007669"/>
    <property type="project" value="InterPro"/>
</dbReference>
<evidence type="ECO:0000313" key="8">
    <source>
        <dbReference type="EMBL" id="CDP09377.1"/>
    </source>
</evidence>
<organism evidence="8 9">
    <name type="scientific">Coffea canephora</name>
    <name type="common">Robusta coffee</name>
    <dbReference type="NCBI Taxonomy" id="49390"/>
    <lineage>
        <taxon>Eukaryota</taxon>
        <taxon>Viridiplantae</taxon>
        <taxon>Streptophyta</taxon>
        <taxon>Embryophyta</taxon>
        <taxon>Tracheophyta</taxon>
        <taxon>Spermatophyta</taxon>
        <taxon>Magnoliopsida</taxon>
        <taxon>eudicotyledons</taxon>
        <taxon>Gunneridae</taxon>
        <taxon>Pentapetalae</taxon>
        <taxon>asterids</taxon>
        <taxon>lamiids</taxon>
        <taxon>Gentianales</taxon>
        <taxon>Rubiaceae</taxon>
        <taxon>Ixoroideae</taxon>
        <taxon>Gardenieae complex</taxon>
        <taxon>Bertiereae - Coffeeae clade</taxon>
        <taxon>Coffeeae</taxon>
        <taxon>Coffea</taxon>
    </lineage>
</organism>
<protein>
    <submittedName>
        <fullName evidence="8">Uncharacterized protein</fullName>
    </submittedName>
</protein>
<dbReference type="InterPro" id="IPR007305">
    <property type="entry name" value="Vesicle_transpt_Got1/SFT2"/>
</dbReference>
<evidence type="ECO:0000256" key="5">
    <source>
        <dbReference type="ARBA" id="ARBA00023136"/>
    </source>
</evidence>
<comment type="subcellular location">
    <subcellularLocation>
        <location evidence="1">Golgi apparatus membrane</location>
        <topology evidence="1">Multi-pass membrane protein</topology>
    </subcellularLocation>
</comment>
<dbReference type="GO" id="GO:0000139">
    <property type="term" value="C:Golgi membrane"/>
    <property type="evidence" value="ECO:0007669"/>
    <property type="project" value="UniProtKB-SubCell"/>
</dbReference>
<dbReference type="PANTHER" id="PTHR21493:SF9">
    <property type="entry name" value="GOLGI TRANSPORT PROTEIN 1-RELATED"/>
    <property type="match status" value="1"/>
</dbReference>
<dbReference type="OrthoDB" id="204784at2759"/>
<evidence type="ECO:0000256" key="1">
    <source>
        <dbReference type="ARBA" id="ARBA00004653"/>
    </source>
</evidence>
<dbReference type="OMA" id="NEYILML"/>
<evidence type="ECO:0000256" key="7">
    <source>
        <dbReference type="SAM" id="Phobius"/>
    </source>
</evidence>
<keyword evidence="2 7" id="KW-0812">Transmembrane</keyword>
<dbReference type="EMBL" id="HG739122">
    <property type="protein sequence ID" value="CDP09377.1"/>
    <property type="molecule type" value="Genomic_DNA"/>
</dbReference>
<name>A0A068UM52_COFCA</name>
<evidence type="ECO:0000256" key="3">
    <source>
        <dbReference type="ARBA" id="ARBA00022989"/>
    </source>
</evidence>
<evidence type="ECO:0000256" key="4">
    <source>
        <dbReference type="ARBA" id="ARBA00023034"/>
    </source>
</evidence>
<proteinExistence type="inferred from homology"/>
<feature type="transmembrane region" description="Helical" evidence="7">
    <location>
        <begin position="73"/>
        <end position="97"/>
    </location>
</feature>
<accession>A0A068UM52</accession>
<evidence type="ECO:0000256" key="6">
    <source>
        <dbReference type="ARBA" id="ARBA00025799"/>
    </source>
</evidence>
<evidence type="ECO:0000256" key="2">
    <source>
        <dbReference type="ARBA" id="ARBA00022692"/>
    </source>
</evidence>
<sequence length="140" mass="15626">MVSFETSDLRKIGIGLTGFGVVFTAAGVLYFFDKGLIAIGNILFLLGLTLTIGVKSTLLFFTKSQNFKGSISFGVGFFFVMIGWPMIGMIVETYGFFVLFSGFWPTLAIFLQRLPIVGWFFSQPFVTSFFERGRPKRVPV</sequence>
<dbReference type="STRING" id="49390.A0A068UM52"/>
<gene>
    <name evidence="8" type="ORF">GSCOC_T00028720001</name>
</gene>
<dbReference type="GO" id="GO:0006888">
    <property type="term" value="P:endoplasmic reticulum to Golgi vesicle-mediated transport"/>
    <property type="evidence" value="ECO:0007669"/>
    <property type="project" value="InterPro"/>
</dbReference>
<dbReference type="Pfam" id="PF04178">
    <property type="entry name" value="Got1"/>
    <property type="match status" value="1"/>
</dbReference>
<dbReference type="Gramene" id="CDP09377">
    <property type="protein sequence ID" value="CDP09377"/>
    <property type="gene ID" value="GSCOC_T00028720001"/>
</dbReference>
<dbReference type="InterPro" id="IPR045176">
    <property type="entry name" value="Got1"/>
</dbReference>
<dbReference type="PANTHER" id="PTHR21493">
    <property type="entry name" value="CGI-141-RELATED/LIPASE CONTAINING PROTEIN"/>
    <property type="match status" value="1"/>
</dbReference>
<evidence type="ECO:0000313" key="9">
    <source>
        <dbReference type="Proteomes" id="UP000295252"/>
    </source>
</evidence>
<feature type="transmembrane region" description="Helical" evidence="7">
    <location>
        <begin position="38"/>
        <end position="61"/>
    </location>
</feature>
<feature type="transmembrane region" description="Helical" evidence="7">
    <location>
        <begin position="103"/>
        <end position="122"/>
    </location>
</feature>
<comment type="similarity">
    <text evidence="6">Belongs to the GOT1 family.</text>
</comment>
<dbReference type="InParanoid" id="A0A068UM52"/>
<feature type="transmembrane region" description="Helical" evidence="7">
    <location>
        <begin position="12"/>
        <end position="32"/>
    </location>
</feature>
<keyword evidence="5 7" id="KW-0472">Membrane</keyword>
<reference evidence="9" key="1">
    <citation type="journal article" date="2014" name="Science">
        <title>The coffee genome provides insight into the convergent evolution of caffeine biosynthesis.</title>
        <authorList>
            <person name="Denoeud F."/>
            <person name="Carretero-Paulet L."/>
            <person name="Dereeper A."/>
            <person name="Droc G."/>
            <person name="Guyot R."/>
            <person name="Pietrella M."/>
            <person name="Zheng C."/>
            <person name="Alberti A."/>
            <person name="Anthony F."/>
            <person name="Aprea G."/>
            <person name="Aury J.M."/>
            <person name="Bento P."/>
            <person name="Bernard M."/>
            <person name="Bocs S."/>
            <person name="Campa C."/>
            <person name="Cenci A."/>
            <person name="Combes M.C."/>
            <person name="Crouzillat D."/>
            <person name="Da Silva C."/>
            <person name="Daddiego L."/>
            <person name="De Bellis F."/>
            <person name="Dussert S."/>
            <person name="Garsmeur O."/>
            <person name="Gayraud T."/>
            <person name="Guignon V."/>
            <person name="Jahn K."/>
            <person name="Jamilloux V."/>
            <person name="Joet T."/>
            <person name="Labadie K."/>
            <person name="Lan T."/>
            <person name="Leclercq J."/>
            <person name="Lepelley M."/>
            <person name="Leroy T."/>
            <person name="Li L.T."/>
            <person name="Librado P."/>
            <person name="Lopez L."/>
            <person name="Munoz A."/>
            <person name="Noel B."/>
            <person name="Pallavicini A."/>
            <person name="Perrotta G."/>
            <person name="Poncet V."/>
            <person name="Pot D."/>
            <person name="Priyono X."/>
            <person name="Rigoreau M."/>
            <person name="Rouard M."/>
            <person name="Rozas J."/>
            <person name="Tranchant-Dubreuil C."/>
            <person name="VanBuren R."/>
            <person name="Zhang Q."/>
            <person name="Andrade A.C."/>
            <person name="Argout X."/>
            <person name="Bertrand B."/>
            <person name="de Kochko A."/>
            <person name="Graziosi G."/>
            <person name="Henry R.J."/>
            <person name="Jayarama X."/>
            <person name="Ming R."/>
            <person name="Nagai C."/>
            <person name="Rounsley S."/>
            <person name="Sankoff D."/>
            <person name="Giuliano G."/>
            <person name="Albert V.A."/>
            <person name="Wincker P."/>
            <person name="Lashermes P."/>
        </authorList>
    </citation>
    <scope>NUCLEOTIDE SEQUENCE [LARGE SCALE GENOMIC DNA]</scope>
    <source>
        <strain evidence="9">cv. DH200-94</strain>
    </source>
</reference>
<dbReference type="Proteomes" id="UP000295252">
    <property type="component" value="Chromosome IV"/>
</dbReference>
<keyword evidence="4" id="KW-0333">Golgi apparatus</keyword>